<organism evidence="1 2">
    <name type="scientific">Paenibacillus tianmuensis</name>
    <dbReference type="NCBI Taxonomy" id="624147"/>
    <lineage>
        <taxon>Bacteria</taxon>
        <taxon>Bacillati</taxon>
        <taxon>Bacillota</taxon>
        <taxon>Bacilli</taxon>
        <taxon>Bacillales</taxon>
        <taxon>Paenibacillaceae</taxon>
        <taxon>Paenibacillus</taxon>
    </lineage>
</organism>
<dbReference type="Proteomes" id="UP000198601">
    <property type="component" value="Unassembled WGS sequence"/>
</dbReference>
<dbReference type="EMBL" id="FMTT01000056">
    <property type="protein sequence ID" value="SCW81962.1"/>
    <property type="molecule type" value="Genomic_DNA"/>
</dbReference>
<keyword evidence="2" id="KW-1185">Reference proteome</keyword>
<proteinExistence type="predicted"/>
<accession>A0A1G4TKY2</accession>
<gene>
    <name evidence="1" type="ORF">SAMN04487970_105611</name>
</gene>
<reference evidence="2" key="1">
    <citation type="submission" date="2016-10" db="EMBL/GenBank/DDBJ databases">
        <authorList>
            <person name="Varghese N."/>
            <person name="Submissions S."/>
        </authorList>
    </citation>
    <scope>NUCLEOTIDE SEQUENCE [LARGE SCALE GENOMIC DNA]</scope>
    <source>
        <strain evidence="2">CGMCC 1.8946</strain>
    </source>
</reference>
<evidence type="ECO:0000313" key="2">
    <source>
        <dbReference type="Proteomes" id="UP000198601"/>
    </source>
</evidence>
<protein>
    <submittedName>
        <fullName evidence="1">Uncharacterized protein</fullName>
    </submittedName>
</protein>
<dbReference type="AlphaFoldDB" id="A0A1G4TKY2"/>
<name>A0A1G4TKY2_9BACL</name>
<evidence type="ECO:0000313" key="1">
    <source>
        <dbReference type="EMBL" id="SCW81962.1"/>
    </source>
</evidence>
<sequence>MQLELKDKSEELSRLSVNFVDFHASEEYIVKTKYDIQTFLSLLDQEAPNPQLLHSMGSTFISKLNINRDTSTLYLTIQLTNQDKIM</sequence>